<dbReference type="Proteomes" id="UP000054279">
    <property type="component" value="Unassembled WGS sequence"/>
</dbReference>
<keyword evidence="2" id="KW-0472">Membrane</keyword>
<feature type="transmembrane region" description="Helical" evidence="2">
    <location>
        <begin position="12"/>
        <end position="33"/>
    </location>
</feature>
<evidence type="ECO:0000313" key="3">
    <source>
        <dbReference type="EMBL" id="KIJ46072.1"/>
    </source>
</evidence>
<feature type="compositionally biased region" description="Low complexity" evidence="1">
    <location>
        <begin position="284"/>
        <end position="298"/>
    </location>
</feature>
<dbReference type="AlphaFoldDB" id="A0A0C9VTX6"/>
<reference evidence="3 4" key="1">
    <citation type="submission" date="2014-06" db="EMBL/GenBank/DDBJ databases">
        <title>Evolutionary Origins and Diversification of the Mycorrhizal Mutualists.</title>
        <authorList>
            <consortium name="DOE Joint Genome Institute"/>
            <consortium name="Mycorrhizal Genomics Consortium"/>
            <person name="Kohler A."/>
            <person name="Kuo A."/>
            <person name="Nagy L.G."/>
            <person name="Floudas D."/>
            <person name="Copeland A."/>
            <person name="Barry K.W."/>
            <person name="Cichocki N."/>
            <person name="Veneault-Fourrey C."/>
            <person name="LaButti K."/>
            <person name="Lindquist E.A."/>
            <person name="Lipzen A."/>
            <person name="Lundell T."/>
            <person name="Morin E."/>
            <person name="Murat C."/>
            <person name="Riley R."/>
            <person name="Ohm R."/>
            <person name="Sun H."/>
            <person name="Tunlid A."/>
            <person name="Henrissat B."/>
            <person name="Grigoriev I.V."/>
            <person name="Hibbett D.S."/>
            <person name="Martin F."/>
        </authorList>
    </citation>
    <scope>NUCLEOTIDE SEQUENCE [LARGE SCALE GENOMIC DNA]</scope>
    <source>
        <strain evidence="3 4">SS14</strain>
    </source>
</reference>
<feature type="region of interest" description="Disordered" evidence="1">
    <location>
        <begin position="282"/>
        <end position="320"/>
    </location>
</feature>
<evidence type="ECO:0000256" key="2">
    <source>
        <dbReference type="SAM" id="Phobius"/>
    </source>
</evidence>
<proteinExistence type="predicted"/>
<gene>
    <name evidence="3" type="ORF">M422DRAFT_250502</name>
</gene>
<sequence length="386" mass="41703">MKEFCEKEAGLAIRFVIFWNNLLASSFVMTAIATRIPSSILVPAALVDLDTCHALLTNMGNYSGLASRPSRALEIVSNIRTKAHKIVSDFHAGIPLPSTVPIKYSRRAKEDPNMPDAIDMLSGKARLLTTRRRMSSVNPNASNVNPRGVNPNASTEMLTSVAKKKDDLAKAEQIYAVYRQAHPDLVKVLRDAVSTAAGVTVPGSDVNDIQQLPLVSSSVQSQSQDSSSLMQQSMILDPQLIAAPTQPPVQAAEAGARQHPQQRTPLFLDLSELSRPQFDLLAGSQSTSSSQPLPTPSSVGEDHKHTFAPLRDFSPLTSDGSRPFSSHLFDSPVYFDYRRNAGMVSGAGVETVMGQDETAMDADADWDNLMKQFGMQVDSDGNPPGG</sequence>
<dbReference type="HOGENOM" id="CLU_029480_0_0_1"/>
<evidence type="ECO:0000256" key="1">
    <source>
        <dbReference type="SAM" id="MobiDB-lite"/>
    </source>
</evidence>
<keyword evidence="4" id="KW-1185">Reference proteome</keyword>
<evidence type="ECO:0000313" key="4">
    <source>
        <dbReference type="Proteomes" id="UP000054279"/>
    </source>
</evidence>
<keyword evidence="2" id="KW-1133">Transmembrane helix</keyword>
<keyword evidence="2" id="KW-0812">Transmembrane</keyword>
<name>A0A0C9VTX6_SPHS4</name>
<protein>
    <submittedName>
        <fullName evidence="3">Uncharacterized protein</fullName>
    </submittedName>
</protein>
<organism evidence="3 4">
    <name type="scientific">Sphaerobolus stellatus (strain SS14)</name>
    <dbReference type="NCBI Taxonomy" id="990650"/>
    <lineage>
        <taxon>Eukaryota</taxon>
        <taxon>Fungi</taxon>
        <taxon>Dikarya</taxon>
        <taxon>Basidiomycota</taxon>
        <taxon>Agaricomycotina</taxon>
        <taxon>Agaricomycetes</taxon>
        <taxon>Phallomycetidae</taxon>
        <taxon>Geastrales</taxon>
        <taxon>Sphaerobolaceae</taxon>
        <taxon>Sphaerobolus</taxon>
    </lineage>
</organism>
<accession>A0A0C9VTX6</accession>
<dbReference type="EMBL" id="KN837109">
    <property type="protein sequence ID" value="KIJ46072.1"/>
    <property type="molecule type" value="Genomic_DNA"/>
</dbReference>